<dbReference type="InterPro" id="IPR017964">
    <property type="entry name" value="DNA-dir_DNA_pol_B_CS"/>
</dbReference>
<dbReference type="InterPro" id="IPR006134">
    <property type="entry name" value="DNA-dir_DNA_pol_B_multi_dom"/>
</dbReference>
<evidence type="ECO:0000313" key="6">
    <source>
        <dbReference type="EMBL" id="KPM03599.1"/>
    </source>
</evidence>
<dbReference type="GO" id="GO:0000166">
    <property type="term" value="F:nucleotide binding"/>
    <property type="evidence" value="ECO:0007669"/>
    <property type="project" value="InterPro"/>
</dbReference>
<dbReference type="PANTHER" id="PTHR45812:SF1">
    <property type="entry name" value="DNA POLYMERASE ZETA CATALYTIC SUBUNIT"/>
    <property type="match status" value="1"/>
</dbReference>
<dbReference type="GO" id="GO:0000724">
    <property type="term" value="P:double-strand break repair via homologous recombination"/>
    <property type="evidence" value="ECO:0007669"/>
    <property type="project" value="TreeGrafter"/>
</dbReference>
<evidence type="ECO:0000256" key="2">
    <source>
        <dbReference type="ARBA" id="ARBA00022679"/>
    </source>
</evidence>
<dbReference type="PROSITE" id="PS00116">
    <property type="entry name" value="DNA_POLYMERASE_B"/>
    <property type="match status" value="1"/>
</dbReference>
<dbReference type="GO" id="GO:0042276">
    <property type="term" value="P:error-prone translesion synthesis"/>
    <property type="evidence" value="ECO:0007669"/>
    <property type="project" value="TreeGrafter"/>
</dbReference>
<name>A0A131ZYK9_SARSC</name>
<dbReference type="SUPFAM" id="SSF56672">
    <property type="entry name" value="DNA/RNA polymerases"/>
    <property type="match status" value="1"/>
</dbReference>
<dbReference type="InterPro" id="IPR042087">
    <property type="entry name" value="DNA_pol_B_thumb"/>
</dbReference>
<dbReference type="AlphaFoldDB" id="A0A131ZYK9"/>
<dbReference type="GO" id="GO:0005634">
    <property type="term" value="C:nucleus"/>
    <property type="evidence" value="ECO:0007669"/>
    <property type="project" value="TreeGrafter"/>
</dbReference>
<dbReference type="Gene3D" id="3.90.1600.10">
    <property type="entry name" value="Palm domain of DNA polymerase"/>
    <property type="match status" value="1"/>
</dbReference>
<protein>
    <recommendedName>
        <fullName evidence="1">DNA-directed DNA polymerase</fullName>
        <ecNumber evidence="1">2.7.7.7</ecNumber>
    </recommendedName>
</protein>
<dbReference type="GO" id="GO:0016035">
    <property type="term" value="C:zeta DNA polymerase complex"/>
    <property type="evidence" value="ECO:0007669"/>
    <property type="project" value="InterPro"/>
</dbReference>
<dbReference type="PANTHER" id="PTHR45812">
    <property type="entry name" value="DNA POLYMERASE ZETA CATALYTIC SUBUNIT"/>
    <property type="match status" value="1"/>
</dbReference>
<sequence>MAPNEVLYVKPSIRKGMLPKMLEEVLNARILIKNELKFIQERLQSETQPISRITEKRLKALKRQLDILQLGLKYIANFTYGYTSANFTGRMPCIEIADSIVAKGRSKLEQTIEFIDEWGIRSGTNLKVIYGDTDSLFVIFPKTSVNDAFQIADFLLKEINKRQPYPILLKLEKIYKQCIIVSKKRYCGLAYESPKQSQPIFDAKGIETVRRDSCTITAKIIEKSLRILFESKDPGEEPKSKERIPYVIIDKDEDDSGRKQHIRVADKVKEPFDLLRDRKLQIDANYYCRNVIIPPLARLLESVHRNALNILNRWLQEVCDSHKKINVNVDRNYLSNIDYICRANIFTEKWRQYCSKNPRKIFTRPSIMIGNALKANGRKLKHLEQICSQCTGIDLKIIGSIFEKDNQNIDAGRWPKCMVETCSILYLYEQIERDFVNLAFLNRVISYQANRFECLN</sequence>
<reference evidence="6 7" key="1">
    <citation type="journal article" date="2015" name="Parasit. Vectors">
        <title>Draft genome of the scabies mite.</title>
        <authorList>
            <person name="Rider S.D.Jr."/>
            <person name="Morgan M.S."/>
            <person name="Arlian L.G."/>
        </authorList>
    </citation>
    <scope>NUCLEOTIDE SEQUENCE [LARGE SCALE GENOMIC DNA]</scope>
    <source>
        <strain evidence="6">Arlian Lab</strain>
    </source>
</reference>
<dbReference type="Proteomes" id="UP000616769">
    <property type="component" value="Unassembled WGS sequence"/>
</dbReference>
<proteinExistence type="predicted"/>
<dbReference type="Pfam" id="PF00136">
    <property type="entry name" value="DNA_pol_B"/>
    <property type="match status" value="2"/>
</dbReference>
<dbReference type="Gene3D" id="1.10.132.60">
    <property type="entry name" value="DNA polymerase family B, C-terminal domain"/>
    <property type="match status" value="2"/>
</dbReference>
<comment type="caution">
    <text evidence="6">The sequence shown here is derived from an EMBL/GenBank/DDBJ whole genome shotgun (WGS) entry which is preliminary data.</text>
</comment>
<dbReference type="EMBL" id="JXLN01005493">
    <property type="protein sequence ID" value="KPM03599.1"/>
    <property type="molecule type" value="Genomic_DNA"/>
</dbReference>
<dbReference type="OrthoDB" id="2414538at2759"/>
<organism evidence="6 7">
    <name type="scientific">Sarcoptes scabiei</name>
    <name type="common">Itch mite</name>
    <name type="synonym">Acarus scabiei</name>
    <dbReference type="NCBI Taxonomy" id="52283"/>
    <lineage>
        <taxon>Eukaryota</taxon>
        <taxon>Metazoa</taxon>
        <taxon>Ecdysozoa</taxon>
        <taxon>Arthropoda</taxon>
        <taxon>Chelicerata</taxon>
        <taxon>Arachnida</taxon>
        <taxon>Acari</taxon>
        <taxon>Acariformes</taxon>
        <taxon>Sarcoptiformes</taxon>
        <taxon>Astigmata</taxon>
        <taxon>Psoroptidia</taxon>
        <taxon>Sarcoptoidea</taxon>
        <taxon>Sarcoptidae</taxon>
        <taxon>Sarcoptinae</taxon>
        <taxon>Sarcoptes</taxon>
    </lineage>
</organism>
<evidence type="ECO:0000259" key="5">
    <source>
        <dbReference type="Pfam" id="PF00136"/>
    </source>
</evidence>
<dbReference type="InterPro" id="IPR023211">
    <property type="entry name" value="DNA_pol_palm_dom_sf"/>
</dbReference>
<feature type="domain" description="DNA-directed DNA polymerase family B multifunctional" evidence="5">
    <location>
        <begin position="235"/>
        <end position="302"/>
    </location>
</feature>
<accession>A0A131ZYK9</accession>
<evidence type="ECO:0000256" key="3">
    <source>
        <dbReference type="ARBA" id="ARBA00022695"/>
    </source>
</evidence>
<evidence type="ECO:0000256" key="4">
    <source>
        <dbReference type="ARBA" id="ARBA00022932"/>
    </source>
</evidence>
<dbReference type="GO" id="GO:0003677">
    <property type="term" value="F:DNA binding"/>
    <property type="evidence" value="ECO:0007669"/>
    <property type="project" value="InterPro"/>
</dbReference>
<keyword evidence="3" id="KW-0548">Nucleotidyltransferase</keyword>
<gene>
    <name evidence="6" type="ORF">QR98_0020320</name>
</gene>
<dbReference type="InterPro" id="IPR043502">
    <property type="entry name" value="DNA/RNA_pol_sf"/>
</dbReference>
<evidence type="ECO:0000313" key="7">
    <source>
        <dbReference type="Proteomes" id="UP000616769"/>
    </source>
</evidence>
<dbReference type="InterPro" id="IPR030559">
    <property type="entry name" value="PolZ_Rev3"/>
</dbReference>
<keyword evidence="2" id="KW-0808">Transferase</keyword>
<dbReference type="GO" id="GO:0003887">
    <property type="term" value="F:DNA-directed DNA polymerase activity"/>
    <property type="evidence" value="ECO:0007669"/>
    <property type="project" value="UniProtKB-KW"/>
</dbReference>
<dbReference type="EC" id="2.7.7.7" evidence="1"/>
<feature type="domain" description="DNA-directed DNA polymerase family B multifunctional" evidence="5">
    <location>
        <begin position="2"/>
        <end position="231"/>
    </location>
</feature>
<evidence type="ECO:0000256" key="1">
    <source>
        <dbReference type="ARBA" id="ARBA00012417"/>
    </source>
</evidence>
<dbReference type="VEuPathDB" id="VectorBase:SSCA004328"/>
<dbReference type="Gene3D" id="1.10.287.690">
    <property type="entry name" value="Helix hairpin bin"/>
    <property type="match status" value="1"/>
</dbReference>
<keyword evidence="4" id="KW-0239">DNA-directed DNA polymerase</keyword>